<dbReference type="RefSeq" id="WP_274078848.1">
    <property type="nucleotide sequence ID" value="NZ_JANIAN010000012.1"/>
</dbReference>
<protein>
    <recommendedName>
        <fullName evidence="3">TubC N-terminal docking domain-containing protein</fullName>
    </recommendedName>
</protein>
<dbReference type="AlphaFoldDB" id="A0A9X4CZC7"/>
<dbReference type="EMBL" id="JANIAN010000012">
    <property type="protein sequence ID" value="MDD2106814.1"/>
    <property type="molecule type" value="Genomic_DNA"/>
</dbReference>
<reference evidence="1" key="1">
    <citation type="submission" date="2022-07" db="EMBL/GenBank/DDBJ databases">
        <title>Multi-strain Analysis of Pseudomonas putida Reveals Metabolic and Genetic Diversity.</title>
        <authorList>
            <person name="Monk J.M."/>
        </authorList>
    </citation>
    <scope>NUCLEOTIDE SEQUENCE</scope>
    <source>
        <strain evidence="1">17514</strain>
    </source>
</reference>
<comment type="caution">
    <text evidence="1">The sequence shown here is derived from an EMBL/GenBank/DDBJ whole genome shotgun (WGS) entry which is preliminary data.</text>
</comment>
<name>A0A9X4CZC7_9PSED</name>
<dbReference type="Proteomes" id="UP001150678">
    <property type="component" value="Unassembled WGS sequence"/>
</dbReference>
<organism evidence="1 2">
    <name type="scientific">Pseudomonas asiatica</name>
    <dbReference type="NCBI Taxonomy" id="2219225"/>
    <lineage>
        <taxon>Bacteria</taxon>
        <taxon>Pseudomonadati</taxon>
        <taxon>Pseudomonadota</taxon>
        <taxon>Gammaproteobacteria</taxon>
        <taxon>Pseudomonadales</taxon>
        <taxon>Pseudomonadaceae</taxon>
        <taxon>Pseudomonas</taxon>
    </lineage>
</organism>
<evidence type="ECO:0000313" key="2">
    <source>
        <dbReference type="Proteomes" id="UP001150678"/>
    </source>
</evidence>
<sequence length="198" mass="22167">MSTVELLHKAKAEGVALVLTGERLTWHADHQPDVELLEQIKTQRLEVIEALRSAKQASSWLHLLVMASGNVIQHCGFASKAEVEQDAHRRHSAELLAVVAVPGVEHALRESEVAKALAGALERHPQSAHVMDADEWLRRVARELKCSPAYLLHHGFIDQHDLKEQRHQPPRAVAFLIRSNPAWTALSLSPLTSLREWN</sequence>
<evidence type="ECO:0000313" key="1">
    <source>
        <dbReference type="EMBL" id="MDD2106814.1"/>
    </source>
</evidence>
<evidence type="ECO:0008006" key="3">
    <source>
        <dbReference type="Google" id="ProtNLM"/>
    </source>
</evidence>
<accession>A0A9X4CZC7</accession>
<proteinExistence type="predicted"/>
<gene>
    <name evidence="1" type="ORF">NP533_11430</name>
</gene>